<evidence type="ECO:0000256" key="3">
    <source>
        <dbReference type="ARBA" id="ARBA00006483"/>
    </source>
</evidence>
<keyword evidence="6 8" id="KW-0472">Membrane</keyword>
<name>A0A2G9HQV7_9LAMI</name>
<evidence type="ECO:0000256" key="4">
    <source>
        <dbReference type="ARBA" id="ARBA00022692"/>
    </source>
</evidence>
<reference evidence="11" key="1">
    <citation type="journal article" date="2018" name="Gigascience">
        <title>Genome assembly of the Pink Ipe (Handroanthus impetiginosus, Bignoniaceae), a highly valued, ecologically keystone Neotropical timber forest tree.</title>
        <authorList>
            <person name="Silva-Junior O.B."/>
            <person name="Grattapaglia D."/>
            <person name="Novaes E."/>
            <person name="Collevatti R.G."/>
        </authorList>
    </citation>
    <scope>NUCLEOTIDE SEQUENCE [LARGE SCALE GENOMIC DNA]</scope>
    <source>
        <strain evidence="11">cv. UFG-1</strain>
    </source>
</reference>
<keyword evidence="11" id="KW-1185">Reference proteome</keyword>
<comment type="function">
    <text evidence="1">May be involved in both secretory and endocytic intracellular trafficking in the endosomal/prevacuolar compartments.</text>
</comment>
<dbReference type="InterPro" id="IPR000504">
    <property type="entry name" value="RRM_dom"/>
</dbReference>
<evidence type="ECO:0000256" key="2">
    <source>
        <dbReference type="ARBA" id="ARBA00004141"/>
    </source>
</evidence>
<comment type="similarity">
    <text evidence="3">Belongs to the PRA1 family.</text>
</comment>
<dbReference type="Gene3D" id="3.30.70.330">
    <property type="match status" value="1"/>
</dbReference>
<dbReference type="InterPro" id="IPR035979">
    <property type="entry name" value="RBD_domain_sf"/>
</dbReference>
<feature type="transmembrane region" description="Helical" evidence="8">
    <location>
        <begin position="289"/>
        <end position="312"/>
    </location>
</feature>
<evidence type="ECO:0000256" key="7">
    <source>
        <dbReference type="SAM" id="MobiDB-lite"/>
    </source>
</evidence>
<evidence type="ECO:0000313" key="11">
    <source>
        <dbReference type="Proteomes" id="UP000231279"/>
    </source>
</evidence>
<dbReference type="GO" id="GO:0016192">
    <property type="term" value="P:vesicle-mediated transport"/>
    <property type="evidence" value="ECO:0007669"/>
    <property type="project" value="TreeGrafter"/>
</dbReference>
<dbReference type="GO" id="GO:0005794">
    <property type="term" value="C:Golgi apparatus"/>
    <property type="evidence" value="ECO:0007669"/>
    <property type="project" value="TreeGrafter"/>
</dbReference>
<evidence type="ECO:0000256" key="1">
    <source>
        <dbReference type="ARBA" id="ARBA00002501"/>
    </source>
</evidence>
<dbReference type="GO" id="GO:0005783">
    <property type="term" value="C:endoplasmic reticulum"/>
    <property type="evidence" value="ECO:0007669"/>
    <property type="project" value="UniProtKB-ARBA"/>
</dbReference>
<evidence type="ECO:0000313" key="10">
    <source>
        <dbReference type="EMBL" id="PIN19897.1"/>
    </source>
</evidence>
<dbReference type="Pfam" id="PF03208">
    <property type="entry name" value="PRA1"/>
    <property type="match status" value="1"/>
</dbReference>
<comment type="caution">
    <text evidence="10">The sequence shown here is derived from an EMBL/GenBank/DDBJ whole genome shotgun (WGS) entry which is preliminary data.</text>
</comment>
<dbReference type="GO" id="GO:0016020">
    <property type="term" value="C:membrane"/>
    <property type="evidence" value="ECO:0007669"/>
    <property type="project" value="UniProtKB-SubCell"/>
</dbReference>
<evidence type="ECO:0000256" key="8">
    <source>
        <dbReference type="SAM" id="Phobius"/>
    </source>
</evidence>
<evidence type="ECO:0000256" key="5">
    <source>
        <dbReference type="ARBA" id="ARBA00022989"/>
    </source>
</evidence>
<evidence type="ECO:0000256" key="6">
    <source>
        <dbReference type="ARBA" id="ARBA00023136"/>
    </source>
</evidence>
<dbReference type="PANTHER" id="PTHR19317">
    <property type="entry name" value="PRENYLATED RAB ACCEPTOR 1-RELATED"/>
    <property type="match status" value="1"/>
</dbReference>
<dbReference type="PANTHER" id="PTHR19317:SF2">
    <property type="entry name" value="PRA1 FAMILY PROTEIN F2"/>
    <property type="match status" value="1"/>
</dbReference>
<dbReference type="SUPFAM" id="SSF54928">
    <property type="entry name" value="RNA-binding domain, RBD"/>
    <property type="match status" value="1"/>
</dbReference>
<gene>
    <name evidence="10" type="ORF">CDL12_07418</name>
</gene>
<dbReference type="AlphaFoldDB" id="A0A2G9HQV7"/>
<dbReference type="OrthoDB" id="63113at2759"/>
<sequence>MTALNREPLATMPLLQRMSKQRRRQIEHTLLIANLGPNCTEEELKQVLSQYQGFNSLKVRARGGMPVAFADFEICKVKNEEAMKTLMYEHKRFVLHILSCETKVAASIQPNHVSYTLSDHAIGYQIHLLSPLVITEKYMLLLLYTRQKSLTDKNDSLIYREICADFMQFCSFIPYITFTNPSFTPHPCCPFRLLSASQFTAQAPQNPGHRVPNSPSPPPENDELRHHTDVIIPLRHASQPRVHLTRQGTPQGRPQRREIFQLHSFNLPKSFCEAVARVKTHIGYFRMNYAIVHPISLIVFITMMAVWLSLYFLHDELLVIFGHWITDCVVLIVLAVVTIVVLLLMHAATNILVSLLAGGLLRSSGGPSSS</sequence>
<feature type="region of interest" description="Disordered" evidence="7">
    <location>
        <begin position="203"/>
        <end position="224"/>
    </location>
</feature>
<dbReference type="STRING" id="429701.A0A2G9HQV7"/>
<dbReference type="GO" id="GO:0003723">
    <property type="term" value="F:RNA binding"/>
    <property type="evidence" value="ECO:0007669"/>
    <property type="project" value="InterPro"/>
</dbReference>
<proteinExistence type="inferred from homology"/>
<accession>A0A2G9HQV7</accession>
<protein>
    <submittedName>
        <fullName evidence="10">Prenylated rab acceptor 1</fullName>
    </submittedName>
</protein>
<dbReference type="Pfam" id="PF00076">
    <property type="entry name" value="RRM_1"/>
    <property type="match status" value="1"/>
</dbReference>
<feature type="domain" description="RRM" evidence="9">
    <location>
        <begin position="30"/>
        <end position="73"/>
    </location>
</feature>
<dbReference type="InterPro" id="IPR004895">
    <property type="entry name" value="Prenylated_rab_accept_PRA1"/>
</dbReference>
<organism evidence="10 11">
    <name type="scientific">Handroanthus impetiginosus</name>
    <dbReference type="NCBI Taxonomy" id="429701"/>
    <lineage>
        <taxon>Eukaryota</taxon>
        <taxon>Viridiplantae</taxon>
        <taxon>Streptophyta</taxon>
        <taxon>Embryophyta</taxon>
        <taxon>Tracheophyta</taxon>
        <taxon>Spermatophyta</taxon>
        <taxon>Magnoliopsida</taxon>
        <taxon>eudicotyledons</taxon>
        <taxon>Gunneridae</taxon>
        <taxon>Pentapetalae</taxon>
        <taxon>asterids</taxon>
        <taxon>lamiids</taxon>
        <taxon>Lamiales</taxon>
        <taxon>Bignoniaceae</taxon>
        <taxon>Crescentiina</taxon>
        <taxon>Tabebuia alliance</taxon>
        <taxon>Handroanthus</taxon>
    </lineage>
</organism>
<feature type="transmembrane region" description="Helical" evidence="8">
    <location>
        <begin position="324"/>
        <end position="345"/>
    </location>
</feature>
<keyword evidence="4 8" id="KW-0812">Transmembrane</keyword>
<evidence type="ECO:0000259" key="9">
    <source>
        <dbReference type="Pfam" id="PF00076"/>
    </source>
</evidence>
<dbReference type="InterPro" id="IPR012677">
    <property type="entry name" value="Nucleotide-bd_a/b_plait_sf"/>
</dbReference>
<comment type="subcellular location">
    <subcellularLocation>
        <location evidence="2">Membrane</location>
        <topology evidence="2">Multi-pass membrane protein</topology>
    </subcellularLocation>
</comment>
<dbReference type="EMBL" id="NKXS01001205">
    <property type="protein sequence ID" value="PIN19897.1"/>
    <property type="molecule type" value="Genomic_DNA"/>
</dbReference>
<keyword evidence="5 8" id="KW-1133">Transmembrane helix</keyword>
<dbReference type="Proteomes" id="UP000231279">
    <property type="component" value="Unassembled WGS sequence"/>
</dbReference>